<name>A0ABW4Q1F5_9MICO</name>
<keyword evidence="2" id="KW-1185">Reference proteome</keyword>
<evidence type="ECO:0000313" key="2">
    <source>
        <dbReference type="Proteomes" id="UP001597280"/>
    </source>
</evidence>
<sequence length="225" mass="25037">MTRWWMREAAGLVEDQGRPAVPFHALHTARDLPDAESWLEVPGTRWGQRHRELTARANFNHLEKAYPFVQRVVAVDEGWRSLIVRDVDGWRLESVMGVLEDGRAVSQAALSALLRRLLRSHVEQIEAPELCEELPRLLEQAGAHRAARAVAGSLDDEAVVRAYLTIAADTSPVPEVDALGARFPAHAVVVERLVQAVRKRPELVTVGAPLGGAPSWQTYERWVLG</sequence>
<dbReference type="EMBL" id="JBHUFL010000003">
    <property type="protein sequence ID" value="MFD1836327.1"/>
    <property type="molecule type" value="Genomic_DNA"/>
</dbReference>
<comment type="caution">
    <text evidence="1">The sequence shown here is derived from an EMBL/GenBank/DDBJ whole genome shotgun (WGS) entry which is preliminary data.</text>
</comment>
<organism evidence="1 2">
    <name type="scientific">Brachybacterium rhamnosum</name>
    <dbReference type="NCBI Taxonomy" id="173361"/>
    <lineage>
        <taxon>Bacteria</taxon>
        <taxon>Bacillati</taxon>
        <taxon>Actinomycetota</taxon>
        <taxon>Actinomycetes</taxon>
        <taxon>Micrococcales</taxon>
        <taxon>Dermabacteraceae</taxon>
        <taxon>Brachybacterium</taxon>
    </lineage>
</organism>
<evidence type="ECO:0000313" key="1">
    <source>
        <dbReference type="EMBL" id="MFD1836327.1"/>
    </source>
</evidence>
<proteinExistence type="predicted"/>
<protein>
    <submittedName>
        <fullName evidence="1">Uncharacterized protein</fullName>
    </submittedName>
</protein>
<dbReference type="RefSeq" id="WP_343905749.1">
    <property type="nucleotide sequence ID" value="NZ_BAAAIS010000003.1"/>
</dbReference>
<dbReference type="Proteomes" id="UP001597280">
    <property type="component" value="Unassembled WGS sequence"/>
</dbReference>
<reference evidence="2" key="1">
    <citation type="journal article" date="2019" name="Int. J. Syst. Evol. Microbiol.">
        <title>The Global Catalogue of Microorganisms (GCM) 10K type strain sequencing project: providing services to taxonomists for standard genome sequencing and annotation.</title>
        <authorList>
            <consortium name="The Broad Institute Genomics Platform"/>
            <consortium name="The Broad Institute Genome Sequencing Center for Infectious Disease"/>
            <person name="Wu L."/>
            <person name="Ma J."/>
        </authorList>
    </citation>
    <scope>NUCLEOTIDE SEQUENCE [LARGE SCALE GENOMIC DNA]</scope>
    <source>
        <strain evidence="2">JCM 11650</strain>
    </source>
</reference>
<accession>A0ABW4Q1F5</accession>
<gene>
    <name evidence="1" type="ORF">ACFSDA_14760</name>
</gene>